<dbReference type="FunFam" id="3.90.1530.30:FF:000001">
    <property type="entry name" value="Chromosome partitioning protein ParB"/>
    <property type="match status" value="1"/>
</dbReference>
<dbReference type="InterPro" id="IPR041468">
    <property type="entry name" value="HTH_ParB/Spo0J"/>
</dbReference>
<dbReference type="InterPro" id="IPR050336">
    <property type="entry name" value="Chromosome_partition/occlusion"/>
</dbReference>
<comment type="caution">
    <text evidence="5">The sequence shown here is derived from an EMBL/GenBank/DDBJ whole genome shotgun (WGS) entry which is preliminary data.</text>
</comment>
<reference evidence="5 6" key="1">
    <citation type="journal article" date="2016" name="Nat. Commun.">
        <title>Thousands of microbial genomes shed light on interconnected biogeochemical processes in an aquifer system.</title>
        <authorList>
            <person name="Anantharaman K."/>
            <person name="Brown C.T."/>
            <person name="Hug L.A."/>
            <person name="Sharon I."/>
            <person name="Castelle C.J."/>
            <person name="Probst A.J."/>
            <person name="Thomas B.C."/>
            <person name="Singh A."/>
            <person name="Wilkins M.J."/>
            <person name="Karaoz U."/>
            <person name="Brodie E.L."/>
            <person name="Williams K.H."/>
            <person name="Hubbard S.S."/>
            <person name="Banfield J.F."/>
        </authorList>
    </citation>
    <scope>NUCLEOTIDE SEQUENCE [LARGE SCALE GENOMIC DNA]</scope>
</reference>
<evidence type="ECO:0000313" key="6">
    <source>
        <dbReference type="Proteomes" id="UP000178723"/>
    </source>
</evidence>
<dbReference type="SUPFAM" id="SSF109709">
    <property type="entry name" value="KorB DNA-binding domain-like"/>
    <property type="match status" value="1"/>
</dbReference>
<dbReference type="CDD" id="cd16393">
    <property type="entry name" value="SPO0J_N"/>
    <property type="match status" value="1"/>
</dbReference>
<dbReference type="GO" id="GO:0003677">
    <property type="term" value="F:DNA binding"/>
    <property type="evidence" value="ECO:0007669"/>
    <property type="project" value="UniProtKB-KW"/>
</dbReference>
<dbReference type="FunFam" id="1.10.10.2830:FF:000001">
    <property type="entry name" value="Chromosome partitioning protein ParB"/>
    <property type="match status" value="1"/>
</dbReference>
<dbReference type="PANTHER" id="PTHR33375">
    <property type="entry name" value="CHROMOSOME-PARTITIONING PROTEIN PARB-RELATED"/>
    <property type="match status" value="1"/>
</dbReference>
<dbReference type="SMART" id="SM00470">
    <property type="entry name" value="ParB"/>
    <property type="match status" value="1"/>
</dbReference>
<sequence length="273" mass="30795">MSKLVLRDIISSMPDLKIIPINGIEANPFQPRKDFRAEDLTDLANSIRQHGILQPLVVVEQPNQKFRLIAGERRWRAAKQAGLANVPAIVRRANDEEQLELALVENIQRQDLNPLERARGYEQLIKRFGLTQDEVAKKVGKSRAAVANAMRLLSLPETIQKAIGEGRLSEGHAKIIAGLDSKDLQMRFFERVVETKASVRQTEEAAKKIQAKKHMRSSAASSDEAISEYRQLLERVLSTKVEIHNHKGVGSLTVHFYSEEELREIVKKVIGKD</sequence>
<dbReference type="InterPro" id="IPR004437">
    <property type="entry name" value="ParB/RepB/Spo0J"/>
</dbReference>
<dbReference type="EMBL" id="MGEP01000061">
    <property type="protein sequence ID" value="OGL85794.1"/>
    <property type="molecule type" value="Genomic_DNA"/>
</dbReference>
<dbReference type="Pfam" id="PF17762">
    <property type="entry name" value="HTH_ParB"/>
    <property type="match status" value="1"/>
</dbReference>
<proteinExistence type="inferred from homology"/>
<dbReference type="Pfam" id="PF02195">
    <property type="entry name" value="ParB_N"/>
    <property type="match status" value="1"/>
</dbReference>
<dbReference type="InterPro" id="IPR036086">
    <property type="entry name" value="ParB/Sulfiredoxin_sf"/>
</dbReference>
<dbReference type="InterPro" id="IPR003115">
    <property type="entry name" value="ParB_N"/>
</dbReference>
<gene>
    <name evidence="5" type="ORF">A3I40_02440</name>
</gene>
<dbReference type="STRING" id="1802407.A3I40_02440"/>
<dbReference type="NCBIfam" id="TIGR00180">
    <property type="entry name" value="parB_part"/>
    <property type="match status" value="1"/>
</dbReference>
<evidence type="ECO:0000313" key="5">
    <source>
        <dbReference type="EMBL" id="OGL85794.1"/>
    </source>
</evidence>
<comment type="similarity">
    <text evidence="1">Belongs to the ParB family.</text>
</comment>
<dbReference type="AlphaFoldDB" id="A0A1F7V757"/>
<evidence type="ECO:0000256" key="1">
    <source>
        <dbReference type="ARBA" id="ARBA00006295"/>
    </source>
</evidence>
<dbReference type="Gene3D" id="3.90.1530.30">
    <property type="match status" value="1"/>
</dbReference>
<feature type="domain" description="ParB-like N-terminal" evidence="4">
    <location>
        <begin position="17"/>
        <end position="107"/>
    </location>
</feature>
<protein>
    <recommendedName>
        <fullName evidence="4">ParB-like N-terminal domain-containing protein</fullName>
    </recommendedName>
</protein>
<organism evidence="5 6">
    <name type="scientific">Candidatus Uhrbacteria bacterium RIFCSPLOWO2_02_FULL_48_12</name>
    <dbReference type="NCBI Taxonomy" id="1802407"/>
    <lineage>
        <taxon>Bacteria</taxon>
        <taxon>Candidatus Uhriibacteriota</taxon>
    </lineage>
</organism>
<keyword evidence="3" id="KW-0238">DNA-binding</keyword>
<evidence type="ECO:0000259" key="4">
    <source>
        <dbReference type="SMART" id="SM00470"/>
    </source>
</evidence>
<dbReference type="PANTHER" id="PTHR33375:SF1">
    <property type="entry name" value="CHROMOSOME-PARTITIONING PROTEIN PARB-RELATED"/>
    <property type="match status" value="1"/>
</dbReference>
<dbReference type="Gene3D" id="1.10.10.2830">
    <property type="match status" value="1"/>
</dbReference>
<name>A0A1F7V757_9BACT</name>
<evidence type="ECO:0000256" key="3">
    <source>
        <dbReference type="ARBA" id="ARBA00023125"/>
    </source>
</evidence>
<dbReference type="GO" id="GO:0005694">
    <property type="term" value="C:chromosome"/>
    <property type="evidence" value="ECO:0007669"/>
    <property type="project" value="TreeGrafter"/>
</dbReference>
<accession>A0A1F7V757</accession>
<dbReference type="GO" id="GO:0007059">
    <property type="term" value="P:chromosome segregation"/>
    <property type="evidence" value="ECO:0007669"/>
    <property type="project" value="UniProtKB-KW"/>
</dbReference>
<keyword evidence="2" id="KW-0159">Chromosome partition</keyword>
<dbReference type="Proteomes" id="UP000178723">
    <property type="component" value="Unassembled WGS sequence"/>
</dbReference>
<dbReference type="SUPFAM" id="SSF110849">
    <property type="entry name" value="ParB/Sulfiredoxin"/>
    <property type="match status" value="1"/>
</dbReference>
<evidence type="ECO:0000256" key="2">
    <source>
        <dbReference type="ARBA" id="ARBA00022829"/>
    </source>
</evidence>